<keyword evidence="8" id="KW-0378">Hydrolase</keyword>
<evidence type="ECO:0000256" key="1">
    <source>
        <dbReference type="ARBA" id="ARBA00004245"/>
    </source>
</evidence>
<keyword evidence="5" id="KW-0206">Cytoskeleton</keyword>
<sequence>MDAYFFENRDFFANRIQELEVLSKSSRTVDSSATSAEVPDTAVCVRIRPLTEEEIGWDHIQGVLRDVHGAANIYEPRRMINGKPDLNRTSFTLDHVYGPSKNTKDIYDDRVQELVKWVGGGGMSMLLAYGQTGSGKTFTVSGMEKLVVEKLMEGKLFGKWDVHMCIFEVAGSNLFDLLNERNAISILEDPFGAMQLVGVLEKNPATSEEFLSIIDTAKELRSTESTTKNDRSSRSHAICRIRVINKESPNTPEGCFLLVDLAGSEASADTQHHSRERMAETREINKSLTTLKDCIRARALWSIGRGDANQKHVHIPFRTSKLTQVLKSAFDVNNVQTCKTLVIACINPSILDVAHSKNTLRYAEMLKVPVPKVKPRPFDERIPTTWENCHVQDWISKNSGKPRINPLLLAPRENGLHFCRLQEDEFVGRALLTPGVKPEQAKLLYYKLWALHIDSRAMMNGSRASTEPKAAESVPKKIKKSKLVKPGMFFRLSEKDVKDGVEVVMAMGVDTTSKDEHNGEVKWVCSVVRHAADGSGAYELFVAKQMVIEGKRLSDEIKLDYDIHTRYYLLKGS</sequence>
<dbReference type="Gene3D" id="3.40.850.10">
    <property type="entry name" value="Kinesin motor domain"/>
    <property type="match status" value="1"/>
</dbReference>
<keyword evidence="4 6" id="KW-0505">Motor protein</keyword>
<dbReference type="SMART" id="SM00129">
    <property type="entry name" value="KISc"/>
    <property type="match status" value="1"/>
</dbReference>
<dbReference type="GO" id="GO:0003777">
    <property type="term" value="F:microtubule motor activity"/>
    <property type="evidence" value="ECO:0007669"/>
    <property type="project" value="InterPro"/>
</dbReference>
<keyword evidence="9" id="KW-1185">Reference proteome</keyword>
<dbReference type="PROSITE" id="PS50067">
    <property type="entry name" value="KINESIN_MOTOR_2"/>
    <property type="match status" value="1"/>
</dbReference>
<dbReference type="OrthoDB" id="3176171at2759"/>
<dbReference type="PANTHER" id="PTHR47971">
    <property type="entry name" value="KINESIN-RELATED PROTEIN 6"/>
    <property type="match status" value="1"/>
</dbReference>
<evidence type="ECO:0000256" key="6">
    <source>
        <dbReference type="PROSITE-ProRule" id="PRU00283"/>
    </source>
</evidence>
<reference evidence="8 9" key="1">
    <citation type="submission" date="2016-05" db="EMBL/GenBank/DDBJ databases">
        <title>A degradative enzymes factory behind the ericoid mycorrhizal symbiosis.</title>
        <authorList>
            <consortium name="DOE Joint Genome Institute"/>
            <person name="Martino E."/>
            <person name="Morin E."/>
            <person name="Grelet G."/>
            <person name="Kuo A."/>
            <person name="Kohler A."/>
            <person name="Daghino S."/>
            <person name="Barry K."/>
            <person name="Choi C."/>
            <person name="Cichocki N."/>
            <person name="Clum A."/>
            <person name="Copeland A."/>
            <person name="Hainaut M."/>
            <person name="Haridas S."/>
            <person name="Labutti K."/>
            <person name="Lindquist E."/>
            <person name="Lipzen A."/>
            <person name="Khouja H.-R."/>
            <person name="Murat C."/>
            <person name="Ohm R."/>
            <person name="Olson A."/>
            <person name="Spatafora J."/>
            <person name="Veneault-Fourrey C."/>
            <person name="Henrissat B."/>
            <person name="Grigoriev I."/>
            <person name="Martin F."/>
            <person name="Perotto S."/>
        </authorList>
    </citation>
    <scope>NUCLEOTIDE SEQUENCE [LARGE SCALE GENOMIC DNA]</scope>
    <source>
        <strain evidence="8 9">UAMH 7357</strain>
    </source>
</reference>
<dbReference type="PANTHER" id="PTHR47971:SF8">
    <property type="entry name" value="KINESIN-LIKE PROTEIN"/>
    <property type="match status" value="1"/>
</dbReference>
<dbReference type="GO" id="GO:0016787">
    <property type="term" value="F:hydrolase activity"/>
    <property type="evidence" value="ECO:0007669"/>
    <property type="project" value="UniProtKB-KW"/>
</dbReference>
<evidence type="ECO:0000256" key="2">
    <source>
        <dbReference type="ARBA" id="ARBA00022490"/>
    </source>
</evidence>
<keyword evidence="2" id="KW-0963">Cytoplasm</keyword>
<keyword evidence="3" id="KW-0493">Microtubule</keyword>
<evidence type="ECO:0000256" key="4">
    <source>
        <dbReference type="ARBA" id="ARBA00023175"/>
    </source>
</evidence>
<dbReference type="EMBL" id="KZ613523">
    <property type="protein sequence ID" value="PMD14274.1"/>
    <property type="molecule type" value="Genomic_DNA"/>
</dbReference>
<feature type="binding site" evidence="6">
    <location>
        <begin position="130"/>
        <end position="137"/>
    </location>
    <ligand>
        <name>ATP</name>
        <dbReference type="ChEBI" id="CHEBI:30616"/>
    </ligand>
</feature>
<dbReference type="GO" id="GO:0007018">
    <property type="term" value="P:microtubule-based movement"/>
    <property type="evidence" value="ECO:0007669"/>
    <property type="project" value="InterPro"/>
</dbReference>
<dbReference type="STRING" id="1745343.A0A2J6PJU0"/>
<gene>
    <name evidence="8" type="ORF">NA56DRAFT_651042</name>
</gene>
<dbReference type="InterPro" id="IPR001752">
    <property type="entry name" value="Kinesin_motor_dom"/>
</dbReference>
<proteinExistence type="inferred from homology"/>
<dbReference type="GO" id="GO:0005524">
    <property type="term" value="F:ATP binding"/>
    <property type="evidence" value="ECO:0007669"/>
    <property type="project" value="UniProtKB-UniRule"/>
</dbReference>
<keyword evidence="6" id="KW-0067">ATP-binding</keyword>
<dbReference type="AlphaFoldDB" id="A0A2J6PJU0"/>
<evidence type="ECO:0000256" key="5">
    <source>
        <dbReference type="ARBA" id="ARBA00023212"/>
    </source>
</evidence>
<dbReference type="GO" id="GO:0007019">
    <property type="term" value="P:microtubule depolymerization"/>
    <property type="evidence" value="ECO:0007669"/>
    <property type="project" value="TreeGrafter"/>
</dbReference>
<dbReference type="Proteomes" id="UP000235672">
    <property type="component" value="Unassembled WGS sequence"/>
</dbReference>
<comment type="subcellular location">
    <subcellularLocation>
        <location evidence="1">Cytoplasm</location>
        <location evidence="1">Cytoskeleton</location>
    </subcellularLocation>
</comment>
<dbReference type="InterPro" id="IPR036961">
    <property type="entry name" value="Kinesin_motor_dom_sf"/>
</dbReference>
<evidence type="ECO:0000259" key="7">
    <source>
        <dbReference type="PROSITE" id="PS50067"/>
    </source>
</evidence>
<dbReference type="GO" id="GO:0008017">
    <property type="term" value="F:microtubule binding"/>
    <property type="evidence" value="ECO:0007669"/>
    <property type="project" value="InterPro"/>
</dbReference>
<dbReference type="InterPro" id="IPR013761">
    <property type="entry name" value="SAM/pointed_sf"/>
</dbReference>
<dbReference type="Gene3D" id="1.10.150.50">
    <property type="entry name" value="Transcription Factor, Ets-1"/>
    <property type="match status" value="1"/>
</dbReference>
<dbReference type="PRINTS" id="PR00380">
    <property type="entry name" value="KINESINHEAVY"/>
</dbReference>
<evidence type="ECO:0000313" key="9">
    <source>
        <dbReference type="Proteomes" id="UP000235672"/>
    </source>
</evidence>
<evidence type="ECO:0000256" key="3">
    <source>
        <dbReference type="ARBA" id="ARBA00022701"/>
    </source>
</evidence>
<dbReference type="Pfam" id="PF00225">
    <property type="entry name" value="Kinesin"/>
    <property type="match status" value="1"/>
</dbReference>
<dbReference type="SUPFAM" id="SSF47769">
    <property type="entry name" value="SAM/Pointed domain"/>
    <property type="match status" value="1"/>
</dbReference>
<dbReference type="GO" id="GO:0005874">
    <property type="term" value="C:microtubule"/>
    <property type="evidence" value="ECO:0007669"/>
    <property type="project" value="UniProtKB-KW"/>
</dbReference>
<accession>A0A2J6PJU0</accession>
<dbReference type="InterPro" id="IPR027640">
    <property type="entry name" value="Kinesin-like_fam"/>
</dbReference>
<dbReference type="InterPro" id="IPR027417">
    <property type="entry name" value="P-loop_NTPase"/>
</dbReference>
<dbReference type="SUPFAM" id="SSF52540">
    <property type="entry name" value="P-loop containing nucleoside triphosphate hydrolases"/>
    <property type="match status" value="1"/>
</dbReference>
<comment type="similarity">
    <text evidence="6">Belongs to the TRAFAC class myosin-kinesin ATPase superfamily. Kinesin family.</text>
</comment>
<name>A0A2J6PJU0_9HELO</name>
<protein>
    <submittedName>
        <fullName evidence="8">P-loop containing nucleoside triphosphate hydrolase protein</fullName>
    </submittedName>
</protein>
<keyword evidence="6" id="KW-0547">Nucleotide-binding</keyword>
<feature type="domain" description="Kinesin motor" evidence="7">
    <location>
        <begin position="40"/>
        <end position="369"/>
    </location>
</feature>
<evidence type="ECO:0000313" key="8">
    <source>
        <dbReference type="EMBL" id="PMD14274.1"/>
    </source>
</evidence>
<organism evidence="8 9">
    <name type="scientific">Hyaloscypha hepaticicola</name>
    <dbReference type="NCBI Taxonomy" id="2082293"/>
    <lineage>
        <taxon>Eukaryota</taxon>
        <taxon>Fungi</taxon>
        <taxon>Dikarya</taxon>
        <taxon>Ascomycota</taxon>
        <taxon>Pezizomycotina</taxon>
        <taxon>Leotiomycetes</taxon>
        <taxon>Helotiales</taxon>
        <taxon>Hyaloscyphaceae</taxon>
        <taxon>Hyaloscypha</taxon>
    </lineage>
</organism>